<keyword evidence="4" id="KW-1185">Reference proteome</keyword>
<sequence length="131" mass="14634">MSNETVTYSLESILKEIKDSIKEVNQKMDTLQKDVNQKMDTLQKDVNQKIDTLQEDVNDLKVGQAKLTEKVEGMDKRLEKVENEQYTLVKAISDLQGFRGLIVPILIGAMSAAIGAIITVAIRILFLGNNP</sequence>
<dbReference type="AlphaFoldDB" id="A0A0K1S9R0"/>
<reference evidence="3 4" key="1">
    <citation type="journal article" date="2016" name="Stand. Genomic Sci.">
        <title>Complete genome sequence and genomic characterization of Microcystis panniformis FACHB 1757 by third-generation sequencing.</title>
        <authorList>
            <person name="Zhang J.Y."/>
            <person name="Guan R."/>
            <person name="Zhang H.J."/>
            <person name="Li H."/>
            <person name="Xiao P."/>
            <person name="Yu G.L."/>
            <person name="Du L."/>
            <person name="Cao D.M."/>
            <person name="Zhu B.C."/>
            <person name="Li R.H."/>
            <person name="Lu Z.H."/>
        </authorList>
    </citation>
    <scope>NUCLEOTIDE SEQUENCE [LARGE SCALE GENOMIC DNA]</scope>
    <source>
        <strain evidence="3 4">FACHB-1757</strain>
    </source>
</reference>
<dbReference type="SUPFAM" id="SSF58113">
    <property type="entry name" value="Apolipoprotein A-I"/>
    <property type="match status" value="1"/>
</dbReference>
<evidence type="ECO:0000313" key="4">
    <source>
        <dbReference type="Proteomes" id="UP000068167"/>
    </source>
</evidence>
<keyword evidence="2" id="KW-1133">Transmembrane helix</keyword>
<dbReference type="KEGG" id="mpk:VL20_5943"/>
<feature type="coiled-coil region" evidence="1">
    <location>
        <begin position="14"/>
        <end position="84"/>
    </location>
</feature>
<evidence type="ECO:0000256" key="2">
    <source>
        <dbReference type="SAM" id="Phobius"/>
    </source>
</evidence>
<keyword evidence="2" id="KW-0472">Membrane</keyword>
<organism evidence="3 4">
    <name type="scientific">Microcystis panniformis FACHB-1757</name>
    <dbReference type="NCBI Taxonomy" id="1638788"/>
    <lineage>
        <taxon>Bacteria</taxon>
        <taxon>Bacillati</taxon>
        <taxon>Cyanobacteriota</taxon>
        <taxon>Cyanophyceae</taxon>
        <taxon>Oscillatoriophycideae</taxon>
        <taxon>Chroococcales</taxon>
        <taxon>Microcystaceae</taxon>
        <taxon>Microcystis</taxon>
    </lineage>
</organism>
<evidence type="ECO:0000256" key="1">
    <source>
        <dbReference type="SAM" id="Coils"/>
    </source>
</evidence>
<feature type="transmembrane region" description="Helical" evidence="2">
    <location>
        <begin position="101"/>
        <end position="126"/>
    </location>
</feature>
<protein>
    <submittedName>
        <fullName evidence="3">Phosphomannomutase</fullName>
    </submittedName>
</protein>
<keyword evidence="2" id="KW-0812">Transmembrane</keyword>
<proteinExistence type="predicted"/>
<dbReference type="Proteomes" id="UP000068167">
    <property type="component" value="Chromosome"/>
</dbReference>
<dbReference type="PATRIC" id="fig|1638788.3.peg.5984"/>
<dbReference type="Gene3D" id="1.20.1480.30">
    <property type="entry name" value="Designed four-helix bundle protein"/>
    <property type="match status" value="1"/>
</dbReference>
<accession>A0A0K1S9R0</accession>
<keyword evidence="1" id="KW-0175">Coiled coil</keyword>
<name>A0A0K1S9R0_9CHRO</name>
<evidence type="ECO:0000313" key="3">
    <source>
        <dbReference type="EMBL" id="AKV70726.1"/>
    </source>
</evidence>
<dbReference type="EMBL" id="CP011339">
    <property type="protein sequence ID" value="AKV70726.1"/>
    <property type="molecule type" value="Genomic_DNA"/>
</dbReference>
<gene>
    <name evidence="3" type="ORF">VL20_5943</name>
</gene>
<dbReference type="RefSeq" id="WP_052278083.1">
    <property type="nucleotide sequence ID" value="NZ_CP011339.1"/>
</dbReference>